<accession>A0A3M2L6V2</accession>
<dbReference type="EMBL" id="RFFH01000003">
    <property type="protein sequence ID" value="RMI33257.1"/>
    <property type="molecule type" value="Genomic_DNA"/>
</dbReference>
<evidence type="ECO:0000313" key="2">
    <source>
        <dbReference type="Proteomes" id="UP000279275"/>
    </source>
</evidence>
<reference evidence="1 2" key="1">
    <citation type="submission" date="2018-10" db="EMBL/GenBank/DDBJ databases">
        <title>Isolation from cow dung.</title>
        <authorList>
            <person name="Ling L."/>
        </authorList>
    </citation>
    <scope>NUCLEOTIDE SEQUENCE [LARGE SCALE GENOMIC DNA]</scope>
    <source>
        <strain evidence="1 2">NEAU-LL90</strain>
    </source>
</reference>
<protein>
    <submittedName>
        <fullName evidence="1">Uncharacterized protein</fullName>
    </submittedName>
</protein>
<dbReference type="AlphaFoldDB" id="A0A3M2L6V2"/>
<evidence type="ECO:0000313" key="1">
    <source>
        <dbReference type="EMBL" id="RMI33257.1"/>
    </source>
</evidence>
<dbReference type="NCBIfam" id="NF040565">
    <property type="entry name" value="SCO2521_fam"/>
    <property type="match status" value="1"/>
</dbReference>
<dbReference type="RefSeq" id="WP_122187451.1">
    <property type="nucleotide sequence ID" value="NZ_RFFH01000003.1"/>
</dbReference>
<name>A0A3M2L6V2_9NOCA</name>
<comment type="caution">
    <text evidence="1">The sequence shown here is derived from an EMBL/GenBank/DDBJ whole genome shotgun (WGS) entry which is preliminary data.</text>
</comment>
<keyword evidence="2" id="KW-1185">Reference proteome</keyword>
<dbReference type="Proteomes" id="UP000279275">
    <property type="component" value="Unassembled WGS sequence"/>
</dbReference>
<dbReference type="OrthoDB" id="3210171at2"/>
<gene>
    <name evidence="1" type="ORF">EBN03_08705</name>
</gene>
<dbReference type="InterPro" id="IPR049749">
    <property type="entry name" value="SCO2521-like"/>
</dbReference>
<proteinExistence type="predicted"/>
<sequence length="331" mass="35658">MVSAAPLAAFGEVRTCLLPSATALTRTEACDLLALMPGRDISWRERPGSLAVSPSLAVGVDCHVHLGASADDAVASAATATAQIVGTVATRVVLAGGIVLQSSVNTRLVRAADRRRQTWSHYIRRRGVAEVISPLPDRATAIDALVEGYLRGRPHPHVLDLASIGERLLGRIRSDPLLDQQPPLAAGATRLRWTAVIGGAAGPSASLRMNDDTTRSVRLILRQESDLVAAQRFCEDLAAHDWLLTVLSAGLADADRYRPRSPERHDILAALLDTLTGLWMPGAHTPASMRSLWTALQADPGLTRQWAALVERLRDRVAVATLDMVRHKESY</sequence>
<organism evidence="1 2">
    <name type="scientific">Nocardia stercoris</name>
    <dbReference type="NCBI Taxonomy" id="2483361"/>
    <lineage>
        <taxon>Bacteria</taxon>
        <taxon>Bacillati</taxon>
        <taxon>Actinomycetota</taxon>
        <taxon>Actinomycetes</taxon>
        <taxon>Mycobacteriales</taxon>
        <taxon>Nocardiaceae</taxon>
        <taxon>Nocardia</taxon>
    </lineage>
</organism>